<dbReference type="InterPro" id="IPR001584">
    <property type="entry name" value="Integrase_cat-core"/>
</dbReference>
<dbReference type="GO" id="GO:0003676">
    <property type="term" value="F:nucleic acid binding"/>
    <property type="evidence" value="ECO:0007669"/>
    <property type="project" value="InterPro"/>
</dbReference>
<dbReference type="InterPro" id="IPR036397">
    <property type="entry name" value="RNaseH_sf"/>
</dbReference>
<dbReference type="Pfam" id="PF00665">
    <property type="entry name" value="rve"/>
    <property type="match status" value="1"/>
</dbReference>
<name>A0A2K3PK24_TRIPR</name>
<protein>
    <submittedName>
        <fullName evidence="3">Copia-type polyprotein</fullName>
    </submittedName>
</protein>
<dbReference type="Pfam" id="PF07727">
    <property type="entry name" value="RVT_2"/>
    <property type="match status" value="1"/>
</dbReference>
<dbReference type="GO" id="GO:0015074">
    <property type="term" value="P:DNA integration"/>
    <property type="evidence" value="ECO:0007669"/>
    <property type="project" value="InterPro"/>
</dbReference>
<dbReference type="SUPFAM" id="SSF56672">
    <property type="entry name" value="DNA/RNA polymerases"/>
    <property type="match status" value="1"/>
</dbReference>
<evidence type="ECO:0000313" key="4">
    <source>
        <dbReference type="Proteomes" id="UP000236291"/>
    </source>
</evidence>
<gene>
    <name evidence="3" type="ORF">L195_g012343</name>
</gene>
<dbReference type="AlphaFoldDB" id="A0A2K3PK24"/>
<evidence type="ECO:0000259" key="2">
    <source>
        <dbReference type="PROSITE" id="PS50994"/>
    </source>
</evidence>
<reference evidence="3 4" key="2">
    <citation type="journal article" date="2017" name="Front. Plant Sci.">
        <title>Gene Classification and Mining of Molecular Markers Useful in Red Clover (Trifolium pratense) Breeding.</title>
        <authorList>
            <person name="Istvanek J."/>
            <person name="Dluhosova J."/>
            <person name="Dluhos P."/>
            <person name="Patkova L."/>
            <person name="Nedelnik J."/>
            <person name="Repkova J."/>
        </authorList>
    </citation>
    <scope>NUCLEOTIDE SEQUENCE [LARGE SCALE GENOMIC DNA]</scope>
    <source>
        <strain evidence="4">cv. Tatra</strain>
        <tissue evidence="3">Young leaves</tissue>
    </source>
</reference>
<dbReference type="PANTHER" id="PTHR11439">
    <property type="entry name" value="GAG-POL-RELATED RETROTRANSPOSON"/>
    <property type="match status" value="1"/>
</dbReference>
<dbReference type="PANTHER" id="PTHR11439:SF517">
    <property type="entry name" value="CYSTEINE-RICH RLK (RECEPTOR-LIKE PROTEIN KINASE) 8"/>
    <property type="match status" value="1"/>
</dbReference>
<dbReference type="InterPro" id="IPR013103">
    <property type="entry name" value="RVT_2"/>
</dbReference>
<evidence type="ECO:0000256" key="1">
    <source>
        <dbReference type="SAM" id="MobiDB-lite"/>
    </source>
</evidence>
<dbReference type="Gene3D" id="3.30.420.10">
    <property type="entry name" value="Ribonuclease H-like superfamily/Ribonuclease H"/>
    <property type="match status" value="1"/>
</dbReference>
<dbReference type="Pfam" id="PF25597">
    <property type="entry name" value="SH3_retrovirus"/>
    <property type="match status" value="1"/>
</dbReference>
<feature type="region of interest" description="Disordered" evidence="1">
    <location>
        <begin position="225"/>
        <end position="287"/>
    </location>
</feature>
<accession>A0A2K3PK24</accession>
<comment type="caution">
    <text evidence="3">The sequence shown here is derived from an EMBL/GenBank/DDBJ whole genome shotgun (WGS) entry which is preliminary data.</text>
</comment>
<dbReference type="InterPro" id="IPR012337">
    <property type="entry name" value="RNaseH-like_sf"/>
</dbReference>
<dbReference type="InterPro" id="IPR043502">
    <property type="entry name" value="DNA/RNA_pol_sf"/>
</dbReference>
<sequence>MDLGSTDDLTRKTWIYFLQEKSQAFDVFKKFKSLVEKESNCAIQCLRSDRGGEFTSNAFNDFCSSKGIKRQLTAAYTPQQNGVSERKNRTILNMVRSMLAAREVPKNFWPEAVKWATYVMNRSPTFAVQDMTPEEAWSGVKPSVHHFRVFGCLAHVHVPDVQRKKLDGKSVKCIHLGLSEESKAYKLYNPNEKKIIVSRDVIFEEQKGWNWKKKNYKSPIIHDTESDSEVAAQENHPVAPEGNQSDDAEIDMDTQASDTENEDSDNDNGNNLPPRTRRPPGYLEDYDTTTGEEQENMIQHFALFSSKEDPESYEDAIKIDVWKKAMESEIESINKNDTWELTTLPKGAKAIGVKWIFKTKYNEEGRIEKHKARLVAKGYAQKYGVDFSEVFAPVARWDTIRTILSLAASKNWCIFQLDVKSAFLHGELLENVYVQQPLGFQVGEKNQVYKLKKALYGLKQAPRAWYSKIQSYFDTEKFMKCSHEHTLFVKYGEKGKILIVSLYVDDLIYTGNDKQMMEEFKGSMKKKFAMTDLGKMKYFLGVEVNQTQQGIFINQQKYASDILTRFGMQDCNKVCTPIVPGCKLVKDENGRPADATSYKQMIGCLMYLLATRPDLTYSVCLAARYMDKPTEMHVIAVKRIMRYLKGTMSYGILYKSTDEENVTLVGWTDSDYAGDYDDRKSTSGYVFSIGTGAISWSSKKQPIVTLSTTEAEFIAAASSACQGIWLRNVLKQLRQEQVTCTTIYCDNSSSIKLSKNPVMHGRSKHIDVRYHFLRDLNNDGVIELKHCRTNEQLADIMTKALKVDTFCKLREELGICDSSSFN</sequence>
<dbReference type="Proteomes" id="UP000236291">
    <property type="component" value="Unassembled WGS sequence"/>
</dbReference>
<dbReference type="PROSITE" id="PS50994">
    <property type="entry name" value="INTEGRASE"/>
    <property type="match status" value="1"/>
</dbReference>
<reference evidence="3 4" key="1">
    <citation type="journal article" date="2014" name="Am. J. Bot.">
        <title>Genome assembly and annotation for red clover (Trifolium pratense; Fabaceae).</title>
        <authorList>
            <person name="Istvanek J."/>
            <person name="Jaros M."/>
            <person name="Krenek A."/>
            <person name="Repkova J."/>
        </authorList>
    </citation>
    <scope>NUCLEOTIDE SEQUENCE [LARGE SCALE GENOMIC DNA]</scope>
    <source>
        <strain evidence="4">cv. Tatra</strain>
        <tissue evidence="3">Young leaves</tissue>
    </source>
</reference>
<dbReference type="InterPro" id="IPR057670">
    <property type="entry name" value="SH3_retrovirus"/>
</dbReference>
<dbReference type="CDD" id="cd09272">
    <property type="entry name" value="RNase_HI_RT_Ty1"/>
    <property type="match status" value="1"/>
</dbReference>
<evidence type="ECO:0000313" key="3">
    <source>
        <dbReference type="EMBL" id="PNY15642.1"/>
    </source>
</evidence>
<feature type="domain" description="Integrase catalytic" evidence="2">
    <location>
        <begin position="1"/>
        <end position="141"/>
    </location>
</feature>
<proteinExistence type="predicted"/>
<dbReference type="EMBL" id="ASHM01007852">
    <property type="protein sequence ID" value="PNY15642.1"/>
    <property type="molecule type" value="Genomic_DNA"/>
</dbReference>
<dbReference type="SUPFAM" id="SSF53098">
    <property type="entry name" value="Ribonuclease H-like"/>
    <property type="match status" value="1"/>
</dbReference>
<organism evidence="3 4">
    <name type="scientific">Trifolium pratense</name>
    <name type="common">Red clover</name>
    <dbReference type="NCBI Taxonomy" id="57577"/>
    <lineage>
        <taxon>Eukaryota</taxon>
        <taxon>Viridiplantae</taxon>
        <taxon>Streptophyta</taxon>
        <taxon>Embryophyta</taxon>
        <taxon>Tracheophyta</taxon>
        <taxon>Spermatophyta</taxon>
        <taxon>Magnoliopsida</taxon>
        <taxon>eudicotyledons</taxon>
        <taxon>Gunneridae</taxon>
        <taxon>Pentapetalae</taxon>
        <taxon>rosids</taxon>
        <taxon>fabids</taxon>
        <taxon>Fabales</taxon>
        <taxon>Fabaceae</taxon>
        <taxon>Papilionoideae</taxon>
        <taxon>50 kb inversion clade</taxon>
        <taxon>NPAAA clade</taxon>
        <taxon>Hologalegina</taxon>
        <taxon>IRL clade</taxon>
        <taxon>Trifolieae</taxon>
        <taxon>Trifolium</taxon>
    </lineage>
</organism>